<feature type="transmembrane region" description="Helical" evidence="8">
    <location>
        <begin position="66"/>
        <end position="85"/>
    </location>
</feature>
<evidence type="ECO:0000256" key="3">
    <source>
        <dbReference type="ARBA" id="ARBA00022448"/>
    </source>
</evidence>
<evidence type="ECO:0000256" key="8">
    <source>
        <dbReference type="SAM" id="Phobius"/>
    </source>
</evidence>
<dbReference type="InterPro" id="IPR036259">
    <property type="entry name" value="MFS_trans_sf"/>
</dbReference>
<evidence type="ECO:0000256" key="2">
    <source>
        <dbReference type="ARBA" id="ARBA00010992"/>
    </source>
</evidence>
<protein>
    <submittedName>
        <fullName evidence="10">Inositol transporter 2</fullName>
    </submittedName>
</protein>
<evidence type="ECO:0000256" key="5">
    <source>
        <dbReference type="ARBA" id="ARBA00022989"/>
    </source>
</evidence>
<organism evidence="10 11">
    <name type="scientific">Acorus calamus</name>
    <name type="common">Sweet flag</name>
    <dbReference type="NCBI Taxonomy" id="4465"/>
    <lineage>
        <taxon>Eukaryota</taxon>
        <taxon>Viridiplantae</taxon>
        <taxon>Streptophyta</taxon>
        <taxon>Embryophyta</taxon>
        <taxon>Tracheophyta</taxon>
        <taxon>Spermatophyta</taxon>
        <taxon>Magnoliopsida</taxon>
        <taxon>Liliopsida</taxon>
        <taxon>Acoraceae</taxon>
        <taxon>Acorus</taxon>
    </lineage>
</organism>
<dbReference type="InterPro" id="IPR005828">
    <property type="entry name" value="MFS_sugar_transport-like"/>
</dbReference>
<dbReference type="PANTHER" id="PTHR48020:SF24">
    <property type="entry name" value="INOSITOL TRANSPORTER 4"/>
    <property type="match status" value="1"/>
</dbReference>
<feature type="transmembrane region" description="Helical" evidence="8">
    <location>
        <begin position="348"/>
        <end position="367"/>
    </location>
</feature>
<feature type="compositionally biased region" description="Low complexity" evidence="7">
    <location>
        <begin position="681"/>
        <end position="694"/>
    </location>
</feature>
<evidence type="ECO:0000256" key="1">
    <source>
        <dbReference type="ARBA" id="ARBA00004141"/>
    </source>
</evidence>
<evidence type="ECO:0000256" key="6">
    <source>
        <dbReference type="ARBA" id="ARBA00023136"/>
    </source>
</evidence>
<dbReference type="InterPro" id="IPR050814">
    <property type="entry name" value="Myo-inositol_Transporter"/>
</dbReference>
<dbReference type="PROSITE" id="PS00217">
    <property type="entry name" value="SUGAR_TRANSPORT_2"/>
    <property type="match status" value="1"/>
</dbReference>
<dbReference type="SUPFAM" id="SSF103473">
    <property type="entry name" value="MFS general substrate transporter"/>
    <property type="match status" value="1"/>
</dbReference>
<comment type="caution">
    <text evidence="10">The sequence shown here is derived from an EMBL/GenBank/DDBJ whole genome shotgun (WGS) entry which is preliminary data.</text>
</comment>
<feature type="domain" description="Major facilitator superfamily (MFS) profile" evidence="9">
    <location>
        <begin position="29"/>
        <end position="545"/>
    </location>
</feature>
<evidence type="ECO:0000313" key="11">
    <source>
        <dbReference type="Proteomes" id="UP001180020"/>
    </source>
</evidence>
<comment type="similarity">
    <text evidence="2">Belongs to the major facilitator superfamily. Sugar transporter (TC 2.A.1.1) family.</text>
</comment>
<feature type="transmembrane region" description="Helical" evidence="8">
    <location>
        <begin position="184"/>
        <end position="206"/>
    </location>
</feature>
<feature type="transmembrane region" description="Helical" evidence="8">
    <location>
        <begin position="156"/>
        <end position="178"/>
    </location>
</feature>
<keyword evidence="3" id="KW-0813">Transport</keyword>
<comment type="subcellular location">
    <subcellularLocation>
        <location evidence="1">Membrane</location>
        <topology evidence="1">Multi-pass membrane protein</topology>
    </subcellularLocation>
</comment>
<accession>A0AAV9CPQ7</accession>
<evidence type="ECO:0000256" key="4">
    <source>
        <dbReference type="ARBA" id="ARBA00022692"/>
    </source>
</evidence>
<reference evidence="10" key="1">
    <citation type="journal article" date="2023" name="Nat. Commun.">
        <title>Diploid and tetraploid genomes of Acorus and the evolution of monocots.</title>
        <authorList>
            <person name="Ma L."/>
            <person name="Liu K.W."/>
            <person name="Li Z."/>
            <person name="Hsiao Y.Y."/>
            <person name="Qi Y."/>
            <person name="Fu T."/>
            <person name="Tang G.D."/>
            <person name="Zhang D."/>
            <person name="Sun W.H."/>
            <person name="Liu D.K."/>
            <person name="Li Y."/>
            <person name="Chen G.Z."/>
            <person name="Liu X.D."/>
            <person name="Liao X.Y."/>
            <person name="Jiang Y.T."/>
            <person name="Yu X."/>
            <person name="Hao Y."/>
            <person name="Huang J."/>
            <person name="Zhao X.W."/>
            <person name="Ke S."/>
            <person name="Chen Y.Y."/>
            <person name="Wu W.L."/>
            <person name="Hsu J.L."/>
            <person name="Lin Y.F."/>
            <person name="Huang M.D."/>
            <person name="Li C.Y."/>
            <person name="Huang L."/>
            <person name="Wang Z.W."/>
            <person name="Zhao X."/>
            <person name="Zhong W.Y."/>
            <person name="Peng D.H."/>
            <person name="Ahmad S."/>
            <person name="Lan S."/>
            <person name="Zhang J.S."/>
            <person name="Tsai W.C."/>
            <person name="Van de Peer Y."/>
            <person name="Liu Z.J."/>
        </authorList>
    </citation>
    <scope>NUCLEOTIDE SEQUENCE</scope>
    <source>
        <strain evidence="10">CP</strain>
    </source>
</reference>
<feature type="transmembrane region" description="Helical" evidence="8">
    <location>
        <begin position="518"/>
        <end position="541"/>
    </location>
</feature>
<dbReference type="AlphaFoldDB" id="A0AAV9CPQ7"/>
<dbReference type="GO" id="GO:0005366">
    <property type="term" value="F:myo-inositol:proton symporter activity"/>
    <property type="evidence" value="ECO:0007669"/>
    <property type="project" value="TreeGrafter"/>
</dbReference>
<gene>
    <name evidence="10" type="primary">INT2</name>
    <name evidence="10" type="ORF">QJS10_CPB18g01934</name>
</gene>
<feature type="transmembrane region" description="Helical" evidence="8">
    <location>
        <begin position="97"/>
        <end position="115"/>
    </location>
</feature>
<sequence>MEGGVHKADKTEFKECLNLTWRHPYILRLALSAGIGGLLFGYDTGVISGALLYIRDDFRAVDKNTVLQETIVSMAVAGAIIGAGIGGWMNDKFGRKISILIADVLFFIGAIIMALAPTPGIIILGRIFVGLGVGMASMTAPLYISEASPARIRGALVSTNGLLITGGQFLSYLINLAFTKAPGTWRWMLGVAGLPALVQFVLMLMLPESPRWLYRKGRVAEAEEILRKIYPAHEVEGEVDALRLSVQDEIAEEGAIGETNIFKKIYKAWTNVVVRQGLIAGITCQVAQQFVGINTVMYYSPTIVQLAGFASNKTALALSLITSGLNAVGSIVSMFFVDRVGRRKLLLYSLIGIVLCLGLLTGVFIAAETHSPAIGSLETAHFGNNTCPDYKAASNIKWSCMNCLKASSDCGFCAHDGDHLLPGACLASNPTARSACRGEHRMWYTVGCPSGFGWLAMIGLALYIISYSPGMGTVPWIVNSEIYPLRYRGLCGGMAAVANWVSNLIVTQTFLSLTKALGTAYTFLLFCLVSSVAFIAIYVVVPETKGLPFEEVEKMLEKRSFKSGKKVSTVGGCSPSVLPNRAVRDRSQYVHPVLNPVENLSQWKSIKSRKPSLEKHPRKENIDAKLELEVPFSPEPTFKIKKAQIPLYSEPRLDFEKPPKQEISVDASLSNWLVPPVSKTPPRTSVSGRSGSTVSKEDRPILGALTLEEIKLASVNSSPRRSPSRSPDEMPILGTVGSYWRREDQCPADLGYKGIPNATSKYREDKKVIWHSTPFEVRLERALTRGDV</sequence>
<dbReference type="FunFam" id="1.20.1250.20:FF:000121">
    <property type="entry name" value="Probable inositol transporter 2"/>
    <property type="match status" value="1"/>
</dbReference>
<dbReference type="EMBL" id="JAUJYO010000018">
    <property type="protein sequence ID" value="KAK1290208.1"/>
    <property type="molecule type" value="Genomic_DNA"/>
</dbReference>
<dbReference type="InterPro" id="IPR005829">
    <property type="entry name" value="Sugar_transporter_CS"/>
</dbReference>
<feature type="region of interest" description="Disordered" evidence="7">
    <location>
        <begin position="676"/>
        <end position="696"/>
    </location>
</feature>
<feature type="transmembrane region" description="Helical" evidence="8">
    <location>
        <begin position="315"/>
        <end position="336"/>
    </location>
</feature>
<evidence type="ECO:0000256" key="7">
    <source>
        <dbReference type="SAM" id="MobiDB-lite"/>
    </source>
</evidence>
<keyword evidence="6 8" id="KW-0472">Membrane</keyword>
<keyword evidence="4 8" id="KW-0812">Transmembrane</keyword>
<feature type="transmembrane region" description="Helical" evidence="8">
    <location>
        <begin position="121"/>
        <end position="144"/>
    </location>
</feature>
<keyword evidence="5 8" id="KW-1133">Transmembrane helix</keyword>
<dbReference type="Gene3D" id="1.20.1250.20">
    <property type="entry name" value="MFS general substrate transporter like domains"/>
    <property type="match status" value="2"/>
</dbReference>
<dbReference type="PRINTS" id="PR00171">
    <property type="entry name" value="SUGRTRNSPORT"/>
</dbReference>
<keyword evidence="11" id="KW-1185">Reference proteome</keyword>
<evidence type="ECO:0000313" key="10">
    <source>
        <dbReference type="EMBL" id="KAK1290208.1"/>
    </source>
</evidence>
<dbReference type="PROSITE" id="PS50850">
    <property type="entry name" value="MFS"/>
    <property type="match status" value="1"/>
</dbReference>
<dbReference type="PROSITE" id="PS00216">
    <property type="entry name" value="SUGAR_TRANSPORT_1"/>
    <property type="match status" value="1"/>
</dbReference>
<dbReference type="PANTHER" id="PTHR48020">
    <property type="entry name" value="PROTON MYO-INOSITOL COTRANSPORTER"/>
    <property type="match status" value="1"/>
</dbReference>
<feature type="transmembrane region" description="Helical" evidence="8">
    <location>
        <begin position="29"/>
        <end position="54"/>
    </location>
</feature>
<dbReference type="GO" id="GO:0005886">
    <property type="term" value="C:plasma membrane"/>
    <property type="evidence" value="ECO:0007669"/>
    <property type="project" value="UniProtKB-ARBA"/>
</dbReference>
<dbReference type="InterPro" id="IPR020846">
    <property type="entry name" value="MFS_dom"/>
</dbReference>
<reference evidence="10" key="2">
    <citation type="submission" date="2023-06" db="EMBL/GenBank/DDBJ databases">
        <authorList>
            <person name="Ma L."/>
            <person name="Liu K.-W."/>
            <person name="Li Z."/>
            <person name="Hsiao Y.-Y."/>
            <person name="Qi Y."/>
            <person name="Fu T."/>
            <person name="Tang G."/>
            <person name="Zhang D."/>
            <person name="Sun W.-H."/>
            <person name="Liu D.-K."/>
            <person name="Li Y."/>
            <person name="Chen G.-Z."/>
            <person name="Liu X.-D."/>
            <person name="Liao X.-Y."/>
            <person name="Jiang Y.-T."/>
            <person name="Yu X."/>
            <person name="Hao Y."/>
            <person name="Huang J."/>
            <person name="Zhao X.-W."/>
            <person name="Ke S."/>
            <person name="Chen Y.-Y."/>
            <person name="Wu W.-L."/>
            <person name="Hsu J.-L."/>
            <person name="Lin Y.-F."/>
            <person name="Huang M.-D."/>
            <person name="Li C.-Y."/>
            <person name="Huang L."/>
            <person name="Wang Z.-W."/>
            <person name="Zhao X."/>
            <person name="Zhong W.-Y."/>
            <person name="Peng D.-H."/>
            <person name="Ahmad S."/>
            <person name="Lan S."/>
            <person name="Zhang J.-S."/>
            <person name="Tsai W.-C."/>
            <person name="Van De Peer Y."/>
            <person name="Liu Z.-J."/>
        </authorList>
    </citation>
    <scope>NUCLEOTIDE SEQUENCE</scope>
    <source>
        <strain evidence="10">CP</strain>
        <tissue evidence="10">Leaves</tissue>
    </source>
</reference>
<dbReference type="CDD" id="cd17360">
    <property type="entry name" value="MFS_HMIT_like"/>
    <property type="match status" value="1"/>
</dbReference>
<dbReference type="Pfam" id="PF00083">
    <property type="entry name" value="Sugar_tr"/>
    <property type="match status" value="2"/>
</dbReference>
<proteinExistence type="inferred from homology"/>
<name>A0AAV9CPQ7_ACOCL</name>
<dbReference type="NCBIfam" id="TIGR00879">
    <property type="entry name" value="SP"/>
    <property type="match status" value="1"/>
</dbReference>
<evidence type="ECO:0000259" key="9">
    <source>
        <dbReference type="PROSITE" id="PS50850"/>
    </source>
</evidence>
<dbReference type="FunFam" id="1.20.1250.20:FF:000137">
    <property type="entry name" value="Probable inositol transporter 2"/>
    <property type="match status" value="1"/>
</dbReference>
<dbReference type="Proteomes" id="UP001180020">
    <property type="component" value="Unassembled WGS sequence"/>
</dbReference>
<dbReference type="InterPro" id="IPR003663">
    <property type="entry name" value="Sugar/inositol_transpt"/>
</dbReference>